<dbReference type="PANTHER" id="PTHR37844">
    <property type="entry name" value="SER/THR PROTEIN PHOSPHATASE SUPERFAMILY (AFU_ORTHOLOGUE AFUA_1G14840)"/>
    <property type="match status" value="1"/>
</dbReference>
<dbReference type="OrthoDB" id="550558at2759"/>
<comment type="caution">
    <text evidence="2">The sequence shown here is derived from an EMBL/GenBank/DDBJ whole genome shotgun (WGS) entry which is preliminary data.</text>
</comment>
<dbReference type="InterPro" id="IPR029052">
    <property type="entry name" value="Metallo-depent_PP-like"/>
</dbReference>
<dbReference type="GeneID" id="70183730"/>
<dbReference type="EMBL" id="JAGTJQ010000006">
    <property type="protein sequence ID" value="KAH7029070.1"/>
    <property type="molecule type" value="Genomic_DNA"/>
</dbReference>
<dbReference type="AlphaFoldDB" id="A0A9P8Y4U5"/>
<evidence type="ECO:0000259" key="1">
    <source>
        <dbReference type="Pfam" id="PF00149"/>
    </source>
</evidence>
<dbReference type="InterPro" id="IPR004843">
    <property type="entry name" value="Calcineurin-like_PHP"/>
</dbReference>
<dbReference type="Pfam" id="PF00149">
    <property type="entry name" value="Metallophos"/>
    <property type="match status" value="1"/>
</dbReference>
<dbReference type="GO" id="GO:0016787">
    <property type="term" value="F:hydrolase activity"/>
    <property type="evidence" value="ECO:0007669"/>
    <property type="project" value="InterPro"/>
</dbReference>
<organism evidence="2 3">
    <name type="scientific">Microdochium trichocladiopsis</name>
    <dbReference type="NCBI Taxonomy" id="1682393"/>
    <lineage>
        <taxon>Eukaryota</taxon>
        <taxon>Fungi</taxon>
        <taxon>Dikarya</taxon>
        <taxon>Ascomycota</taxon>
        <taxon>Pezizomycotina</taxon>
        <taxon>Sordariomycetes</taxon>
        <taxon>Xylariomycetidae</taxon>
        <taxon>Xylariales</taxon>
        <taxon>Microdochiaceae</taxon>
        <taxon>Microdochium</taxon>
    </lineage>
</organism>
<accession>A0A9P8Y4U5</accession>
<keyword evidence="3" id="KW-1185">Reference proteome</keyword>
<proteinExistence type="predicted"/>
<evidence type="ECO:0000313" key="2">
    <source>
        <dbReference type="EMBL" id="KAH7029070.1"/>
    </source>
</evidence>
<dbReference type="SUPFAM" id="SSF56300">
    <property type="entry name" value="Metallo-dependent phosphatases"/>
    <property type="match status" value="1"/>
</dbReference>
<feature type="domain" description="Calcineurin-like phosphoesterase" evidence="1">
    <location>
        <begin position="6"/>
        <end position="232"/>
    </location>
</feature>
<dbReference type="Gene3D" id="3.60.21.10">
    <property type="match status" value="1"/>
</dbReference>
<sequence>MVEFQIVSDLHLESPKAYDSFEISPRAPYLALLGDIGCTKHRNGYLGFLRRHLHLFKIVFLVLGNHEPWYSSWDDSREQMREFEETIRHERNTDATLGEFVFLDKSAYTFSPASDGKVTVLGCTLFSRVPEHALKAVSFGIKNFYHISGWTVEEHDENFQQELSWLNDQVRNRQDKDDRLVIFTHHSPSLDDRAMDPKHKNSLILSGFASDLSSEVCWTSPNVKLWAFGHNHFNCDFIDEVHQIRVFTNQRGYAISQSHGFDAEKIVIIKQCESKIVLSLFEDSDVTFPVESWLHRTLFSHERRERQQSTSISR</sequence>
<evidence type="ECO:0000313" key="3">
    <source>
        <dbReference type="Proteomes" id="UP000756346"/>
    </source>
</evidence>
<dbReference type="PANTHER" id="PTHR37844:SF2">
    <property type="entry name" value="SER_THR PROTEIN PHOSPHATASE SUPERFAMILY (AFU_ORTHOLOGUE AFUA_1G14840)"/>
    <property type="match status" value="1"/>
</dbReference>
<gene>
    <name evidence="2" type="ORF">B0I36DRAFT_325000</name>
</gene>
<name>A0A9P8Y4U5_9PEZI</name>
<dbReference type="Proteomes" id="UP000756346">
    <property type="component" value="Unassembled WGS sequence"/>
</dbReference>
<protein>
    <submittedName>
        <fullName evidence="2">Ser/Thr protein phosphatase superfamily</fullName>
    </submittedName>
</protein>
<dbReference type="RefSeq" id="XP_046011358.1">
    <property type="nucleotide sequence ID" value="XM_046154184.1"/>
</dbReference>
<reference evidence="2" key="1">
    <citation type="journal article" date="2021" name="Nat. Commun.">
        <title>Genetic determinants of endophytism in the Arabidopsis root mycobiome.</title>
        <authorList>
            <person name="Mesny F."/>
            <person name="Miyauchi S."/>
            <person name="Thiergart T."/>
            <person name="Pickel B."/>
            <person name="Atanasova L."/>
            <person name="Karlsson M."/>
            <person name="Huettel B."/>
            <person name="Barry K.W."/>
            <person name="Haridas S."/>
            <person name="Chen C."/>
            <person name="Bauer D."/>
            <person name="Andreopoulos W."/>
            <person name="Pangilinan J."/>
            <person name="LaButti K."/>
            <person name="Riley R."/>
            <person name="Lipzen A."/>
            <person name="Clum A."/>
            <person name="Drula E."/>
            <person name="Henrissat B."/>
            <person name="Kohler A."/>
            <person name="Grigoriev I.V."/>
            <person name="Martin F.M."/>
            <person name="Hacquard S."/>
        </authorList>
    </citation>
    <scope>NUCLEOTIDE SEQUENCE</scope>
    <source>
        <strain evidence="2">MPI-CAGE-CH-0230</strain>
    </source>
</reference>